<keyword evidence="3" id="KW-1185">Reference proteome</keyword>
<protein>
    <submittedName>
        <fullName evidence="2">Uncharacterized protein</fullName>
    </submittedName>
</protein>
<dbReference type="AlphaFoldDB" id="A0A8T0NLH3"/>
<dbReference type="Proteomes" id="UP000823388">
    <property type="component" value="Chromosome 9K"/>
</dbReference>
<proteinExistence type="predicted"/>
<sequence>MGKKKRAATSHARRNTHRCRSSNRQQVQQLAPTTPAESSRSRRRRGLPMMPDLPIDLAQIFLLCTSQIHARRHLLPPAAAPSAAGAWRRACLLHRAAAWPR</sequence>
<reference evidence="2" key="1">
    <citation type="submission" date="2020-05" db="EMBL/GenBank/DDBJ databases">
        <title>WGS assembly of Panicum virgatum.</title>
        <authorList>
            <person name="Lovell J.T."/>
            <person name="Jenkins J."/>
            <person name="Shu S."/>
            <person name="Juenger T.E."/>
            <person name="Schmutz J."/>
        </authorList>
    </citation>
    <scope>NUCLEOTIDE SEQUENCE</scope>
    <source>
        <strain evidence="2">AP13</strain>
    </source>
</reference>
<evidence type="ECO:0000256" key="1">
    <source>
        <dbReference type="SAM" id="MobiDB-lite"/>
    </source>
</evidence>
<feature type="compositionally biased region" description="Basic residues" evidence="1">
    <location>
        <begin position="1"/>
        <end position="21"/>
    </location>
</feature>
<evidence type="ECO:0000313" key="2">
    <source>
        <dbReference type="EMBL" id="KAG2548962.1"/>
    </source>
</evidence>
<feature type="compositionally biased region" description="Polar residues" evidence="1">
    <location>
        <begin position="22"/>
        <end position="38"/>
    </location>
</feature>
<accession>A0A8T0NLH3</accession>
<dbReference type="EMBL" id="CM029053">
    <property type="protein sequence ID" value="KAG2548962.1"/>
    <property type="molecule type" value="Genomic_DNA"/>
</dbReference>
<feature type="region of interest" description="Disordered" evidence="1">
    <location>
        <begin position="1"/>
        <end position="49"/>
    </location>
</feature>
<organism evidence="2 3">
    <name type="scientific">Panicum virgatum</name>
    <name type="common">Blackwell switchgrass</name>
    <dbReference type="NCBI Taxonomy" id="38727"/>
    <lineage>
        <taxon>Eukaryota</taxon>
        <taxon>Viridiplantae</taxon>
        <taxon>Streptophyta</taxon>
        <taxon>Embryophyta</taxon>
        <taxon>Tracheophyta</taxon>
        <taxon>Spermatophyta</taxon>
        <taxon>Magnoliopsida</taxon>
        <taxon>Liliopsida</taxon>
        <taxon>Poales</taxon>
        <taxon>Poaceae</taxon>
        <taxon>PACMAD clade</taxon>
        <taxon>Panicoideae</taxon>
        <taxon>Panicodae</taxon>
        <taxon>Paniceae</taxon>
        <taxon>Panicinae</taxon>
        <taxon>Panicum</taxon>
        <taxon>Panicum sect. Hiantes</taxon>
    </lineage>
</organism>
<comment type="caution">
    <text evidence="2">The sequence shown here is derived from an EMBL/GenBank/DDBJ whole genome shotgun (WGS) entry which is preliminary data.</text>
</comment>
<gene>
    <name evidence="2" type="ORF">PVAP13_9KG207439</name>
</gene>
<evidence type="ECO:0000313" key="3">
    <source>
        <dbReference type="Proteomes" id="UP000823388"/>
    </source>
</evidence>
<name>A0A8T0NLH3_PANVG</name>